<gene>
    <name evidence="2" type="ORF">HHA03_05930</name>
    <name evidence="3" type="ORF">SAMN05421839_10776</name>
</gene>
<dbReference type="AlphaFoldDB" id="A0A1I5N499"/>
<accession>A0A1I5N499</accession>
<dbReference type="Pfam" id="PF08818">
    <property type="entry name" value="DUF1801"/>
    <property type="match status" value="1"/>
</dbReference>
<protein>
    <recommendedName>
        <fullName evidence="1">YdhG-like domain-containing protein</fullName>
    </recommendedName>
</protein>
<name>A0A1I5N499_9BACI</name>
<dbReference type="InterPro" id="IPR014922">
    <property type="entry name" value="YdhG-like"/>
</dbReference>
<dbReference type="Proteomes" id="UP000242243">
    <property type="component" value="Unassembled WGS sequence"/>
</dbReference>
<evidence type="ECO:0000313" key="5">
    <source>
        <dbReference type="Proteomes" id="UP000321547"/>
    </source>
</evidence>
<dbReference type="EMBL" id="BJWI01000005">
    <property type="protein sequence ID" value="GEM01061.1"/>
    <property type="molecule type" value="Genomic_DNA"/>
</dbReference>
<evidence type="ECO:0000313" key="3">
    <source>
        <dbReference type="EMBL" id="SFP16442.1"/>
    </source>
</evidence>
<reference evidence="3 4" key="1">
    <citation type="submission" date="2016-10" db="EMBL/GenBank/DDBJ databases">
        <authorList>
            <person name="de Groot N.N."/>
        </authorList>
    </citation>
    <scope>NUCLEOTIDE SEQUENCE [LARGE SCALE GENOMIC DNA]</scope>
    <source>
        <strain evidence="3 4">DSM 17073</strain>
    </source>
</reference>
<dbReference type="OrthoDB" id="9813231at2"/>
<dbReference type="Gene3D" id="3.90.1150.200">
    <property type="match status" value="1"/>
</dbReference>
<evidence type="ECO:0000259" key="1">
    <source>
        <dbReference type="Pfam" id="PF08818"/>
    </source>
</evidence>
<evidence type="ECO:0000313" key="2">
    <source>
        <dbReference type="EMBL" id="GEM01061.1"/>
    </source>
</evidence>
<feature type="domain" description="YdhG-like" evidence="1">
    <location>
        <begin position="17"/>
        <end position="133"/>
    </location>
</feature>
<dbReference type="STRING" id="306540.SAMN05421839_10776"/>
<dbReference type="SUPFAM" id="SSF159888">
    <property type="entry name" value="YdhG-like"/>
    <property type="match status" value="1"/>
</dbReference>
<organism evidence="3 4">
    <name type="scientific">Halolactibacillus halophilus</name>
    <dbReference type="NCBI Taxonomy" id="306540"/>
    <lineage>
        <taxon>Bacteria</taxon>
        <taxon>Bacillati</taxon>
        <taxon>Bacillota</taxon>
        <taxon>Bacilli</taxon>
        <taxon>Bacillales</taxon>
        <taxon>Bacillaceae</taxon>
        <taxon>Halolactibacillus</taxon>
    </lineage>
</organism>
<sequence>MADLDVAQYIASHDEKWQEAFLSLYETVKAHIPKGFSETMQYGMPSFVVPLDIYPAGYLRDNITPLPFISLAIQKRHIAFYHMGIYTDKDLLEWFEEAYPDHIKTKLNMGKSCIRFTNPKTMPFELIAELVSKVSVEEWIEQYENSGRK</sequence>
<dbReference type="EMBL" id="FOXC01000007">
    <property type="protein sequence ID" value="SFP16442.1"/>
    <property type="molecule type" value="Genomic_DNA"/>
</dbReference>
<evidence type="ECO:0000313" key="4">
    <source>
        <dbReference type="Proteomes" id="UP000242243"/>
    </source>
</evidence>
<dbReference type="Proteomes" id="UP000321547">
    <property type="component" value="Unassembled WGS sequence"/>
</dbReference>
<keyword evidence="5" id="KW-1185">Reference proteome</keyword>
<dbReference type="RefSeq" id="WP_089830784.1">
    <property type="nucleotide sequence ID" value="NZ_BJWI01000005.1"/>
</dbReference>
<reference evidence="2 5" key="2">
    <citation type="submission" date="2019-07" db="EMBL/GenBank/DDBJ databases">
        <title>Whole genome shotgun sequence of Halolactibacillus halophilus NBRC 100868.</title>
        <authorList>
            <person name="Hosoyama A."/>
            <person name="Uohara A."/>
            <person name="Ohji S."/>
            <person name="Ichikawa N."/>
        </authorList>
    </citation>
    <scope>NUCLEOTIDE SEQUENCE [LARGE SCALE GENOMIC DNA]</scope>
    <source>
        <strain evidence="2 5">NBRC 100868</strain>
    </source>
</reference>
<proteinExistence type="predicted"/>